<dbReference type="RefSeq" id="WP_061540718.1">
    <property type="nucleotide sequence ID" value="NZ_CP013232.1"/>
</dbReference>
<evidence type="ECO:0000313" key="1">
    <source>
        <dbReference type="EMBL" id="AMO96045.1"/>
    </source>
</evidence>
<proteinExistence type="predicted"/>
<dbReference type="Proteomes" id="UP000072421">
    <property type="component" value="Chromosome"/>
</dbReference>
<name>A0A127PEA3_9BURK</name>
<dbReference type="OrthoDB" id="8779767at2"/>
<sequence length="71" mass="8199">MSTYSQRSDRLVLVTQAAANATGRRFCAHHQGEVPAADGDFVECNKTRRWICYRCQENRRLQREAAAKRDK</sequence>
<gene>
    <name evidence="1" type="ORF">CFter6_3412</name>
</gene>
<organism evidence="1">
    <name type="scientific">Collimonas fungivorans</name>
    <dbReference type="NCBI Taxonomy" id="158899"/>
    <lineage>
        <taxon>Bacteria</taxon>
        <taxon>Pseudomonadati</taxon>
        <taxon>Pseudomonadota</taxon>
        <taxon>Betaproteobacteria</taxon>
        <taxon>Burkholderiales</taxon>
        <taxon>Oxalobacteraceae</taxon>
        <taxon>Collimonas</taxon>
    </lineage>
</organism>
<reference evidence="1 2" key="1">
    <citation type="submission" date="2015-11" db="EMBL/GenBank/DDBJ databases">
        <title>Exploring the genomic traits of fungus-feeding bacterial genus Collimonas.</title>
        <authorList>
            <person name="Song C."/>
            <person name="Schmidt R."/>
            <person name="de Jager V."/>
            <person name="Krzyzanowska D."/>
            <person name="Jongedijk E."/>
            <person name="Cankar K."/>
            <person name="Beekwilder J."/>
            <person name="van Veen A."/>
            <person name="de Boer W."/>
            <person name="van Veen J.A."/>
            <person name="Garbeva P."/>
        </authorList>
    </citation>
    <scope>NUCLEOTIDE SEQUENCE [LARGE SCALE GENOMIC DNA]</scope>
    <source>
        <strain evidence="1 2">Ter6</strain>
    </source>
</reference>
<dbReference type="AlphaFoldDB" id="A0A127PEA3"/>
<dbReference type="EMBL" id="CP013232">
    <property type="protein sequence ID" value="AMO96045.1"/>
    <property type="molecule type" value="Genomic_DNA"/>
</dbReference>
<evidence type="ECO:0000313" key="2">
    <source>
        <dbReference type="Proteomes" id="UP000072421"/>
    </source>
</evidence>
<dbReference type="PATRIC" id="fig|158899.10.peg.3392"/>
<protein>
    <submittedName>
        <fullName evidence="1">Uncharacterized protein</fullName>
    </submittedName>
</protein>
<accession>A0A127PEA3</accession>